<accession>A0ABV2UGB9</accession>
<keyword evidence="2" id="KW-0813">Transport</keyword>
<evidence type="ECO:0000256" key="4">
    <source>
        <dbReference type="ARBA" id="ARBA00022989"/>
    </source>
</evidence>
<evidence type="ECO:0000256" key="7">
    <source>
        <dbReference type="ARBA" id="ARBA00023303"/>
    </source>
</evidence>
<sequence length="162" mass="17846">MQQSFFALLLGRLLTNRWWRTFHARAALSVSAATAAVLLAGAALVVPAEEGAPGANITSFPKAVWWSIETATTVGYGDLYPVTAWGRVIASVMMLAGITTFGMVTASIATWFVGRAEQDAQHVGRAVRRYARHGEEVFDAELRALHDRFDRVERLLERNGER</sequence>
<proteinExistence type="predicted"/>
<keyword evidence="3 8" id="KW-0812">Transmembrane</keyword>
<reference evidence="10 11" key="1">
    <citation type="submission" date="2024-06" db="EMBL/GenBank/DDBJ databases">
        <title>The Natural Products Discovery Center: Release of the First 8490 Sequenced Strains for Exploring Actinobacteria Biosynthetic Diversity.</title>
        <authorList>
            <person name="Kalkreuter E."/>
            <person name="Kautsar S.A."/>
            <person name="Yang D."/>
            <person name="Bader C.D."/>
            <person name="Teijaro C.N."/>
            <person name="Fluegel L."/>
            <person name="Davis C.M."/>
            <person name="Simpson J.R."/>
            <person name="Lauterbach L."/>
            <person name="Steele A.D."/>
            <person name="Gui C."/>
            <person name="Meng S."/>
            <person name="Li G."/>
            <person name="Viehrig K."/>
            <person name="Ye F."/>
            <person name="Su P."/>
            <person name="Kiefer A.F."/>
            <person name="Nichols A."/>
            <person name="Cepeda A.J."/>
            <person name="Yan W."/>
            <person name="Fan B."/>
            <person name="Jiang Y."/>
            <person name="Adhikari A."/>
            <person name="Zheng C.-J."/>
            <person name="Schuster L."/>
            <person name="Cowan T.M."/>
            <person name="Smanski M.J."/>
            <person name="Chevrette M.G."/>
            <person name="De Carvalho L.P.S."/>
            <person name="Shen B."/>
        </authorList>
    </citation>
    <scope>NUCLEOTIDE SEQUENCE [LARGE SCALE GENOMIC DNA]</scope>
    <source>
        <strain evidence="10 11">NPDC005137</strain>
    </source>
</reference>
<feature type="transmembrane region" description="Helical" evidence="8">
    <location>
        <begin position="88"/>
        <end position="113"/>
    </location>
</feature>
<evidence type="ECO:0000313" key="11">
    <source>
        <dbReference type="Proteomes" id="UP001550044"/>
    </source>
</evidence>
<dbReference type="Gene3D" id="1.20.5.110">
    <property type="match status" value="1"/>
</dbReference>
<feature type="transmembrane region" description="Helical" evidence="8">
    <location>
        <begin position="26"/>
        <end position="46"/>
    </location>
</feature>
<keyword evidence="6 8" id="KW-0472">Membrane</keyword>
<dbReference type="PRINTS" id="PR00169">
    <property type="entry name" value="KCHANNEL"/>
</dbReference>
<organism evidence="10 11">
    <name type="scientific">Streptomyces sp. 900116325</name>
    <dbReference type="NCBI Taxonomy" id="3154295"/>
    <lineage>
        <taxon>Bacteria</taxon>
        <taxon>Bacillati</taxon>
        <taxon>Actinomycetota</taxon>
        <taxon>Actinomycetes</taxon>
        <taxon>Kitasatosporales</taxon>
        <taxon>Streptomycetaceae</taxon>
        <taxon>Streptomyces</taxon>
    </lineage>
</organism>
<evidence type="ECO:0000256" key="1">
    <source>
        <dbReference type="ARBA" id="ARBA00004141"/>
    </source>
</evidence>
<keyword evidence="4 8" id="KW-1133">Transmembrane helix</keyword>
<keyword evidence="11" id="KW-1185">Reference proteome</keyword>
<dbReference type="Gene3D" id="1.10.287.70">
    <property type="match status" value="1"/>
</dbReference>
<protein>
    <submittedName>
        <fullName evidence="10">Potassium channel family protein</fullName>
    </submittedName>
</protein>
<evidence type="ECO:0000256" key="6">
    <source>
        <dbReference type="ARBA" id="ARBA00023136"/>
    </source>
</evidence>
<evidence type="ECO:0000256" key="5">
    <source>
        <dbReference type="ARBA" id="ARBA00023065"/>
    </source>
</evidence>
<evidence type="ECO:0000256" key="3">
    <source>
        <dbReference type="ARBA" id="ARBA00022692"/>
    </source>
</evidence>
<evidence type="ECO:0000259" key="9">
    <source>
        <dbReference type="Pfam" id="PF07885"/>
    </source>
</evidence>
<dbReference type="RefSeq" id="WP_352307602.1">
    <property type="nucleotide sequence ID" value="NZ_JBEOSG010000029.1"/>
</dbReference>
<dbReference type="GO" id="GO:0034220">
    <property type="term" value="P:monoatomic ion transmembrane transport"/>
    <property type="evidence" value="ECO:0007669"/>
    <property type="project" value="UniProtKB-KW"/>
</dbReference>
<dbReference type="PANTHER" id="PTHR11537">
    <property type="entry name" value="VOLTAGE-GATED POTASSIUM CHANNEL"/>
    <property type="match status" value="1"/>
</dbReference>
<comment type="subcellular location">
    <subcellularLocation>
        <location evidence="1">Membrane</location>
        <topology evidence="1">Multi-pass membrane protein</topology>
    </subcellularLocation>
</comment>
<evidence type="ECO:0000313" key="10">
    <source>
        <dbReference type="EMBL" id="MET8436899.1"/>
    </source>
</evidence>
<dbReference type="SUPFAM" id="SSF81324">
    <property type="entry name" value="Voltage-gated potassium channels"/>
    <property type="match status" value="1"/>
</dbReference>
<feature type="domain" description="Potassium channel" evidence="9">
    <location>
        <begin position="41"/>
        <end position="112"/>
    </location>
</feature>
<dbReference type="Proteomes" id="UP001550044">
    <property type="component" value="Unassembled WGS sequence"/>
</dbReference>
<dbReference type="PANTHER" id="PTHR11537:SF254">
    <property type="entry name" value="POTASSIUM VOLTAGE-GATED CHANNEL PROTEIN SHAB"/>
    <property type="match status" value="1"/>
</dbReference>
<dbReference type="Gene3D" id="1.20.5.440">
    <property type="entry name" value="ATP synthase delta/epsilon subunit, C-terminal domain"/>
    <property type="match status" value="1"/>
</dbReference>
<evidence type="ECO:0000256" key="8">
    <source>
        <dbReference type="SAM" id="Phobius"/>
    </source>
</evidence>
<gene>
    <name evidence="10" type="ORF">ABZV61_29790</name>
</gene>
<name>A0ABV2UGB9_9ACTN</name>
<keyword evidence="7 10" id="KW-0407">Ion channel</keyword>
<dbReference type="EMBL" id="JBEXIP010000031">
    <property type="protein sequence ID" value="MET8436899.1"/>
    <property type="molecule type" value="Genomic_DNA"/>
</dbReference>
<dbReference type="Pfam" id="PF07885">
    <property type="entry name" value="Ion_trans_2"/>
    <property type="match status" value="1"/>
</dbReference>
<dbReference type="InterPro" id="IPR028325">
    <property type="entry name" value="VG_K_chnl"/>
</dbReference>
<keyword evidence="5" id="KW-0406">Ion transport</keyword>
<dbReference type="InterPro" id="IPR013099">
    <property type="entry name" value="K_chnl_dom"/>
</dbReference>
<evidence type="ECO:0000256" key="2">
    <source>
        <dbReference type="ARBA" id="ARBA00022448"/>
    </source>
</evidence>
<comment type="caution">
    <text evidence="10">The sequence shown here is derived from an EMBL/GenBank/DDBJ whole genome shotgun (WGS) entry which is preliminary data.</text>
</comment>